<dbReference type="GO" id="GO:0046872">
    <property type="term" value="F:metal ion binding"/>
    <property type="evidence" value="ECO:0007669"/>
    <property type="project" value="UniProtKB-KW"/>
</dbReference>
<evidence type="ECO:0000256" key="3">
    <source>
        <dbReference type="ARBA" id="ARBA00022692"/>
    </source>
</evidence>
<dbReference type="EMBL" id="KU509379">
    <property type="protein sequence ID" value="ANC58178.1"/>
    <property type="molecule type" value="Genomic_DNA"/>
</dbReference>
<keyword evidence="10" id="KW-1015">Disulfide bond</keyword>
<comment type="pathway">
    <text evidence="11">Porphyrin-containing compound metabolism.</text>
</comment>
<evidence type="ECO:0000256" key="5">
    <source>
        <dbReference type="ARBA" id="ARBA00022989"/>
    </source>
</evidence>
<sequence>MDDVKKNIINVFSAILTFFVLLLITVGAIVTTTNSGMAVPDWPTTFGYNMFSFPFSRWIGGVFYEHSHRLVASAVGFMTIILFLLLLFKEKRTWIKLLGSFALLLVVFQGILGGLRVVWMKDQIGIIHAALAQAFLVLVGIIWLATSRYWSSEKIDPTAHEDSQGKTASLLFLSLSLIVYIQLLLGAAMRHAHLGLSITDFPLAYGQVFPHITPEELLKINAKRETLGLPPTTIPQIHLQLAHRFTALIIFLLTVFSFFTLKKKEKSGFILFMARLLHMLVVLQITLGAFVIWTGKENLVTTAHVVVGALILLLSSLVTTLIYRRQWIIQAKQKELTIPFYPTAYPDHKNE</sequence>
<comment type="subcellular location">
    <subcellularLocation>
        <location evidence="1">Membrane</location>
        <topology evidence="1">Multi-pass membrane protein</topology>
    </subcellularLocation>
</comment>
<evidence type="ECO:0000256" key="9">
    <source>
        <dbReference type="ARBA" id="ARBA00023136"/>
    </source>
</evidence>
<keyword evidence="9 12" id="KW-0472">Membrane</keyword>
<feature type="transmembrane region" description="Helical" evidence="12">
    <location>
        <begin position="241"/>
        <end position="261"/>
    </location>
</feature>
<evidence type="ECO:0000256" key="10">
    <source>
        <dbReference type="ARBA" id="ARBA00023157"/>
    </source>
</evidence>
<dbReference type="InterPro" id="IPR050450">
    <property type="entry name" value="COX15/CtaA_HemeA_synthase"/>
</dbReference>
<keyword evidence="7" id="KW-0408">Iron</keyword>
<feature type="transmembrane region" description="Helical" evidence="12">
    <location>
        <begin position="125"/>
        <end position="146"/>
    </location>
</feature>
<dbReference type="GO" id="GO:0006784">
    <property type="term" value="P:heme A biosynthetic process"/>
    <property type="evidence" value="ECO:0007669"/>
    <property type="project" value="InterPro"/>
</dbReference>
<evidence type="ECO:0000256" key="12">
    <source>
        <dbReference type="SAM" id="Phobius"/>
    </source>
</evidence>
<dbReference type="PANTHER" id="PTHR35457:SF1">
    <property type="entry name" value="HEME A SYNTHASE"/>
    <property type="match status" value="1"/>
</dbReference>
<feature type="transmembrane region" description="Helical" evidence="12">
    <location>
        <begin position="299"/>
        <end position="323"/>
    </location>
</feature>
<evidence type="ECO:0000256" key="7">
    <source>
        <dbReference type="ARBA" id="ARBA00023004"/>
    </source>
</evidence>
<dbReference type="AlphaFoldDB" id="A0A1W5LDR9"/>
<evidence type="ECO:0000256" key="8">
    <source>
        <dbReference type="ARBA" id="ARBA00023133"/>
    </source>
</evidence>
<feature type="transmembrane region" description="Helical" evidence="12">
    <location>
        <begin position="167"/>
        <end position="189"/>
    </location>
</feature>
<name>A0A1W5LDR9_9BACT</name>
<keyword evidence="3 12" id="KW-0812">Transmembrane</keyword>
<keyword evidence="5 12" id="KW-1133">Transmembrane helix</keyword>
<keyword evidence="4" id="KW-0479">Metal-binding</keyword>
<evidence type="ECO:0000256" key="2">
    <source>
        <dbReference type="ARBA" id="ARBA00022475"/>
    </source>
</evidence>
<dbReference type="GO" id="GO:0016020">
    <property type="term" value="C:membrane"/>
    <property type="evidence" value="ECO:0007669"/>
    <property type="project" value="UniProtKB-SubCell"/>
</dbReference>
<evidence type="ECO:0000313" key="13">
    <source>
        <dbReference type="EMBL" id="ANC58178.1"/>
    </source>
</evidence>
<evidence type="ECO:0000256" key="4">
    <source>
        <dbReference type="ARBA" id="ARBA00022723"/>
    </source>
</evidence>
<dbReference type="Pfam" id="PF02628">
    <property type="entry name" value="COX15-CtaA"/>
    <property type="match status" value="1"/>
</dbReference>
<feature type="transmembrane region" description="Helical" evidence="12">
    <location>
        <begin position="268"/>
        <end position="293"/>
    </location>
</feature>
<accession>A0A1W5LDR9</accession>
<evidence type="ECO:0000256" key="6">
    <source>
        <dbReference type="ARBA" id="ARBA00023002"/>
    </source>
</evidence>
<dbReference type="InterPro" id="IPR003780">
    <property type="entry name" value="COX15/CtaA_fam"/>
</dbReference>
<feature type="transmembrane region" description="Helical" evidence="12">
    <location>
        <begin position="70"/>
        <end position="88"/>
    </location>
</feature>
<keyword evidence="2" id="KW-1003">Cell membrane</keyword>
<keyword evidence="6" id="KW-0560">Oxidoreductase</keyword>
<dbReference type="GO" id="GO:0016491">
    <property type="term" value="F:oxidoreductase activity"/>
    <property type="evidence" value="ECO:0007669"/>
    <property type="project" value="UniProtKB-KW"/>
</dbReference>
<organism evidence="13">
    <name type="scientific">Candidatus Methylacidiphilum infernorum</name>
    <dbReference type="NCBI Taxonomy" id="511746"/>
    <lineage>
        <taxon>Bacteria</taxon>
        <taxon>Pseudomonadati</taxon>
        <taxon>Verrucomicrobiota</taxon>
        <taxon>Methylacidiphilae</taxon>
        <taxon>Methylacidiphilales</taxon>
        <taxon>Methylacidiphilaceae</taxon>
        <taxon>Methylacidiphilum (ex Ratnadevi et al. 2023)</taxon>
    </lineage>
</organism>
<feature type="transmembrane region" description="Helical" evidence="12">
    <location>
        <begin position="100"/>
        <end position="119"/>
    </location>
</feature>
<reference evidence="13" key="1">
    <citation type="submission" date="2016-01" db="EMBL/GenBank/DDBJ databases">
        <title>Hydrogen oxidation by a methanotroph.</title>
        <authorList>
            <person name="Stott M.B."/>
        </authorList>
    </citation>
    <scope>NUCLEOTIDE SEQUENCE</scope>
    <source>
        <strain evidence="13">RTK17.1</strain>
    </source>
</reference>
<evidence type="ECO:0000256" key="11">
    <source>
        <dbReference type="ARBA" id="ARBA00023444"/>
    </source>
</evidence>
<protein>
    <submittedName>
        <fullName evidence="13">Cytochrome c oxidase assembly protein subunit 15</fullName>
    </submittedName>
</protein>
<evidence type="ECO:0000256" key="1">
    <source>
        <dbReference type="ARBA" id="ARBA00004141"/>
    </source>
</evidence>
<proteinExistence type="predicted"/>
<gene>
    <name evidence="13" type="primary">ctaA</name>
</gene>
<dbReference type="PANTHER" id="PTHR35457">
    <property type="entry name" value="HEME A SYNTHASE"/>
    <property type="match status" value="1"/>
</dbReference>
<feature type="transmembrane region" description="Helical" evidence="12">
    <location>
        <begin position="7"/>
        <end position="30"/>
    </location>
</feature>
<keyword evidence="8" id="KW-0350">Heme biosynthesis</keyword>